<keyword evidence="5" id="KW-1185">Reference proteome</keyword>
<dbReference type="eggNOG" id="ENOG502SJIB">
    <property type="taxonomic scope" value="Eukaryota"/>
</dbReference>
<dbReference type="AlphaFoldDB" id="A0A066XN25"/>
<comment type="caution">
    <text evidence="4">The sequence shown here is derived from an EMBL/GenBank/DDBJ whole genome shotgun (WGS) entry which is preliminary data.</text>
</comment>
<sequence>MSAGNLIKQIATGRRKPDMTRKEYFDHRFRIHGHLADDNENNNEKPYKYIQTQVFDSAFGPRQGGVLNANQHWCGRDDTTELYFRDWDHVTTAFNSDFTKTKIGPDGPFFADFETSIILMAREEPVATPTRLASQRAGVPLNKGDATVAMYFISAPDNAIEGQRLHDTLTPLLVKALEQDCQDEVWGVIANVGVVSDKFDLNAYFGGGGMPQYGLVYKVFLKDPASVPSFRKSQKRFAAAAKDAIDTYKSFVLFSKEALVMDVSQGLRTIGVRPNAAPHHRDCPKAPDQQPRETRGRRQGIWEHVRHVDGPLPTTRGQPWGSAQRDRHASSHGPTGPVDRPVRTGGQEGRNWFSCFIDQTFGDSVCRLATDGSASIPSM</sequence>
<feature type="domain" description="EthD" evidence="3">
    <location>
        <begin position="16"/>
        <end position="113"/>
    </location>
</feature>
<reference evidence="5" key="1">
    <citation type="journal article" date="2014" name="Genome Announc.">
        <title>Draft genome sequence of Colletotrichum sublineola, a destructive pathogen of cultivated sorghum.</title>
        <authorList>
            <person name="Baroncelli R."/>
            <person name="Sanz-Martin J.M."/>
            <person name="Rech G.E."/>
            <person name="Sukno S.A."/>
            <person name="Thon M.R."/>
        </authorList>
    </citation>
    <scope>NUCLEOTIDE SEQUENCE [LARGE SCALE GENOMIC DNA]</scope>
    <source>
        <strain evidence="5">TX430BB</strain>
    </source>
</reference>
<dbReference type="OrthoDB" id="5340195at2759"/>
<dbReference type="Gene3D" id="3.30.70.100">
    <property type="match status" value="1"/>
</dbReference>
<evidence type="ECO:0000259" key="3">
    <source>
        <dbReference type="Pfam" id="PF07110"/>
    </source>
</evidence>
<dbReference type="InterPro" id="IPR011008">
    <property type="entry name" value="Dimeric_a/b-barrel"/>
</dbReference>
<name>A0A066XN25_COLSU</name>
<dbReference type="SUPFAM" id="SSF54909">
    <property type="entry name" value="Dimeric alpha+beta barrel"/>
    <property type="match status" value="1"/>
</dbReference>
<dbReference type="OMA" id="NKVPNAH"/>
<evidence type="ECO:0000313" key="5">
    <source>
        <dbReference type="Proteomes" id="UP000027238"/>
    </source>
</evidence>
<feature type="compositionally biased region" description="Basic and acidic residues" evidence="2">
    <location>
        <begin position="279"/>
        <end position="309"/>
    </location>
</feature>
<protein>
    <recommendedName>
        <fullName evidence="3">EthD domain-containing protein</fullName>
    </recommendedName>
</protein>
<evidence type="ECO:0000256" key="2">
    <source>
        <dbReference type="SAM" id="MobiDB-lite"/>
    </source>
</evidence>
<feature type="region of interest" description="Disordered" evidence="2">
    <location>
        <begin position="273"/>
        <end position="345"/>
    </location>
</feature>
<dbReference type="HOGENOM" id="CLU_061836_0_0_1"/>
<dbReference type="InterPro" id="IPR009799">
    <property type="entry name" value="EthD_dom"/>
</dbReference>
<accession>A0A066XN25</accession>
<proteinExistence type="inferred from homology"/>
<dbReference type="EMBL" id="JMSE01000325">
    <property type="protein sequence ID" value="KDN70603.1"/>
    <property type="molecule type" value="Genomic_DNA"/>
</dbReference>
<dbReference type="Pfam" id="PF07110">
    <property type="entry name" value="EthD"/>
    <property type="match status" value="1"/>
</dbReference>
<dbReference type="Proteomes" id="UP000027238">
    <property type="component" value="Unassembled WGS sequence"/>
</dbReference>
<evidence type="ECO:0000256" key="1">
    <source>
        <dbReference type="ARBA" id="ARBA00005986"/>
    </source>
</evidence>
<dbReference type="GO" id="GO:0016491">
    <property type="term" value="F:oxidoreductase activity"/>
    <property type="evidence" value="ECO:0007669"/>
    <property type="project" value="InterPro"/>
</dbReference>
<evidence type="ECO:0000313" key="4">
    <source>
        <dbReference type="EMBL" id="KDN70603.1"/>
    </source>
</evidence>
<comment type="similarity">
    <text evidence="1">Belongs to the tpcK family.</text>
</comment>
<organism evidence="4 5">
    <name type="scientific">Colletotrichum sublineola</name>
    <name type="common">Sorghum anthracnose fungus</name>
    <dbReference type="NCBI Taxonomy" id="1173701"/>
    <lineage>
        <taxon>Eukaryota</taxon>
        <taxon>Fungi</taxon>
        <taxon>Dikarya</taxon>
        <taxon>Ascomycota</taxon>
        <taxon>Pezizomycotina</taxon>
        <taxon>Sordariomycetes</taxon>
        <taxon>Hypocreomycetidae</taxon>
        <taxon>Glomerellales</taxon>
        <taxon>Glomerellaceae</taxon>
        <taxon>Colletotrichum</taxon>
        <taxon>Colletotrichum graminicola species complex</taxon>
    </lineage>
</organism>
<gene>
    <name evidence="4" type="ORF">CSUB01_04464</name>
</gene>